<dbReference type="Gene3D" id="1.25.40.10">
    <property type="entry name" value="Tetratricopeptide repeat domain"/>
    <property type="match status" value="2"/>
</dbReference>
<name>A0ABN1JQF0_9BURK</name>
<dbReference type="SMART" id="SM00028">
    <property type="entry name" value="TPR"/>
    <property type="match status" value="4"/>
</dbReference>
<dbReference type="InterPro" id="IPR011990">
    <property type="entry name" value="TPR-like_helical_dom_sf"/>
</dbReference>
<sequence>MLPFRPPRPPGHVAKPARPAVDVERLLAQGRELHAQGRLKDAFSRYQAILAAEPAHAEALHLAGVCYLGLGMPDIGIAFLRDAIAKHPDAADYRVNLAAALARQGQLADAAAELAQACTLRPEDAEARAELAGLQQALGQAAEAEASYQQAINTGPARAEWHEALARLQYQRWAANEALASAESAYALSDTARQRLTLGFVQPGLAMPRPAAAPLLRAAPGLDLAALEAAAAERDLLVIDDFLPDPLAFRAQALALCEQAATYQQGANFPGVQTPPKPCMDAMQRIADWLGQPLKWDSPDTGALRASLASDAARADVHVDSPTQPHIYGGVLYLSLPEHCQGGTSFYRHRATGWVGRPDAATLKAGGYASFLDFQKRHLPPNRKQSFADWERQRDATWEWLFEIPMRFNRLIVFRSDFFHAISGLFGDSLANGRLVQLFHFEGQR</sequence>
<proteinExistence type="predicted"/>
<evidence type="ECO:0000313" key="2">
    <source>
        <dbReference type="Proteomes" id="UP001500279"/>
    </source>
</evidence>
<accession>A0ABN1JQF0</accession>
<organism evidence="1 2">
    <name type="scientific">Ideonella azotifigens</name>
    <dbReference type="NCBI Taxonomy" id="513160"/>
    <lineage>
        <taxon>Bacteria</taxon>
        <taxon>Pseudomonadati</taxon>
        <taxon>Pseudomonadota</taxon>
        <taxon>Betaproteobacteria</taxon>
        <taxon>Burkholderiales</taxon>
        <taxon>Sphaerotilaceae</taxon>
        <taxon>Ideonella</taxon>
    </lineage>
</organism>
<dbReference type="InterPro" id="IPR037919">
    <property type="entry name" value="OGT"/>
</dbReference>
<dbReference type="InterPro" id="IPR045617">
    <property type="entry name" value="DUF6445"/>
</dbReference>
<dbReference type="RefSeq" id="WP_231010587.1">
    <property type="nucleotide sequence ID" value="NZ_BAAAEW010000004.1"/>
</dbReference>
<dbReference type="SUPFAM" id="SSF48452">
    <property type="entry name" value="TPR-like"/>
    <property type="match status" value="1"/>
</dbReference>
<evidence type="ECO:0008006" key="3">
    <source>
        <dbReference type="Google" id="ProtNLM"/>
    </source>
</evidence>
<dbReference type="PANTHER" id="PTHR44366">
    <property type="entry name" value="UDP-N-ACETYLGLUCOSAMINE--PEPTIDE N-ACETYLGLUCOSAMINYLTRANSFERASE 110 KDA SUBUNIT"/>
    <property type="match status" value="1"/>
</dbReference>
<reference evidence="1 2" key="1">
    <citation type="journal article" date="2019" name="Int. J. Syst. Evol. Microbiol.">
        <title>The Global Catalogue of Microorganisms (GCM) 10K type strain sequencing project: providing services to taxonomists for standard genome sequencing and annotation.</title>
        <authorList>
            <consortium name="The Broad Institute Genomics Platform"/>
            <consortium name="The Broad Institute Genome Sequencing Center for Infectious Disease"/>
            <person name="Wu L."/>
            <person name="Ma J."/>
        </authorList>
    </citation>
    <scope>NUCLEOTIDE SEQUENCE [LARGE SCALE GENOMIC DNA]</scope>
    <source>
        <strain evidence="1 2">JCM 15503</strain>
    </source>
</reference>
<protein>
    <recommendedName>
        <fullName evidence="3">Tetratricopeptide repeat protein</fullName>
    </recommendedName>
</protein>
<dbReference type="EMBL" id="BAAAEW010000004">
    <property type="protein sequence ID" value="GAA0744604.1"/>
    <property type="molecule type" value="Genomic_DNA"/>
</dbReference>
<evidence type="ECO:0000313" key="1">
    <source>
        <dbReference type="EMBL" id="GAA0744604.1"/>
    </source>
</evidence>
<gene>
    <name evidence="1" type="ORF">GCM10009107_10310</name>
</gene>
<dbReference type="Pfam" id="PF20043">
    <property type="entry name" value="DUF6445"/>
    <property type="match status" value="1"/>
</dbReference>
<keyword evidence="2" id="KW-1185">Reference proteome</keyword>
<dbReference type="InterPro" id="IPR019734">
    <property type="entry name" value="TPR_rpt"/>
</dbReference>
<comment type="caution">
    <text evidence="1">The sequence shown here is derived from an EMBL/GenBank/DDBJ whole genome shotgun (WGS) entry which is preliminary data.</text>
</comment>
<dbReference type="Proteomes" id="UP001500279">
    <property type="component" value="Unassembled WGS sequence"/>
</dbReference>
<dbReference type="Pfam" id="PF14559">
    <property type="entry name" value="TPR_19"/>
    <property type="match status" value="2"/>
</dbReference>
<dbReference type="PANTHER" id="PTHR44366:SF1">
    <property type="entry name" value="UDP-N-ACETYLGLUCOSAMINE--PEPTIDE N-ACETYLGLUCOSAMINYLTRANSFERASE 110 KDA SUBUNIT"/>
    <property type="match status" value="1"/>
</dbReference>